<dbReference type="PANTHER" id="PTHR43023:SF3">
    <property type="entry name" value="PROTEIN TRIGALACTOSYLDIACYLGLYCEROL 3, CHLOROPLASTIC"/>
    <property type="match status" value="1"/>
</dbReference>
<evidence type="ECO:0000259" key="5">
    <source>
        <dbReference type="PROSITE" id="PS50893"/>
    </source>
</evidence>
<dbReference type="PANTHER" id="PTHR43023">
    <property type="entry name" value="PROTEIN TRIGALACTOSYLDIACYLGLYCEROL 3, CHLOROPLASTIC"/>
    <property type="match status" value="1"/>
</dbReference>
<dbReference type="GO" id="GO:0016887">
    <property type="term" value="F:ATP hydrolysis activity"/>
    <property type="evidence" value="ECO:0007669"/>
    <property type="project" value="InterPro"/>
</dbReference>
<evidence type="ECO:0000256" key="3">
    <source>
        <dbReference type="ARBA" id="ARBA00022741"/>
    </source>
</evidence>
<gene>
    <name evidence="6" type="ORF">DFR34_1028</name>
</gene>
<reference evidence="6 7" key="1">
    <citation type="submission" date="2018-05" db="EMBL/GenBank/DDBJ databases">
        <title>Genomic Encyclopedia of Type Strains, Phase IV (KMG-IV): sequencing the most valuable type-strain genomes for metagenomic binning, comparative biology and taxonomic classification.</title>
        <authorList>
            <person name="Goeker M."/>
        </authorList>
    </citation>
    <scope>NUCLEOTIDE SEQUENCE [LARGE SCALE GENOMIC DNA]</scope>
    <source>
        <strain evidence="6 7">DSM 29661</strain>
    </source>
</reference>
<organism evidence="6 7">
    <name type="scientific">Rivihabitans pingtungensis</name>
    <dbReference type="NCBI Taxonomy" id="1054498"/>
    <lineage>
        <taxon>Bacteria</taxon>
        <taxon>Pseudomonadati</taxon>
        <taxon>Pseudomonadota</taxon>
        <taxon>Betaproteobacteria</taxon>
        <taxon>Neisseriales</taxon>
        <taxon>Aquaspirillaceae</taxon>
        <taxon>Rivihabitans</taxon>
    </lineage>
</organism>
<keyword evidence="2" id="KW-0472">Membrane</keyword>
<evidence type="ECO:0000256" key="2">
    <source>
        <dbReference type="ARBA" id="ARBA00022475"/>
    </source>
</evidence>
<dbReference type="PROSITE" id="PS00211">
    <property type="entry name" value="ABC_TRANSPORTER_1"/>
    <property type="match status" value="1"/>
</dbReference>
<dbReference type="AlphaFoldDB" id="A0A318L6R7"/>
<evidence type="ECO:0000256" key="1">
    <source>
        <dbReference type="ARBA" id="ARBA00022448"/>
    </source>
</evidence>
<dbReference type="SUPFAM" id="SSF52540">
    <property type="entry name" value="P-loop containing nucleoside triphosphate hydrolases"/>
    <property type="match status" value="1"/>
</dbReference>
<dbReference type="InterPro" id="IPR003439">
    <property type="entry name" value="ABC_transporter-like_ATP-bd"/>
</dbReference>
<keyword evidence="2" id="KW-1003">Cell membrane</keyword>
<protein>
    <submittedName>
        <fullName evidence="6">Phospholipid/cholesterol/gamma-HCH transport system ATP-binding protein</fullName>
    </submittedName>
</protein>
<dbReference type="PROSITE" id="PS50893">
    <property type="entry name" value="ABC_TRANSPORTER_2"/>
    <property type="match status" value="1"/>
</dbReference>
<dbReference type="OrthoDB" id="9802264at2"/>
<evidence type="ECO:0000313" key="7">
    <source>
        <dbReference type="Proteomes" id="UP000247555"/>
    </source>
</evidence>
<dbReference type="Pfam" id="PF00005">
    <property type="entry name" value="ABC_tran"/>
    <property type="match status" value="1"/>
</dbReference>
<dbReference type="RefSeq" id="WP_110389495.1">
    <property type="nucleotide sequence ID" value="NZ_CALCOA010000276.1"/>
</dbReference>
<comment type="caution">
    <text evidence="6">The sequence shown here is derived from an EMBL/GenBank/DDBJ whole genome shotgun (WGS) entry which is preliminary data.</text>
</comment>
<dbReference type="InterPro" id="IPR017871">
    <property type="entry name" value="ABC_transporter-like_CS"/>
</dbReference>
<proteinExistence type="predicted"/>
<keyword evidence="3" id="KW-0547">Nucleotide-binding</keyword>
<dbReference type="EMBL" id="QJKI01000002">
    <property type="protein sequence ID" value="PXX81173.1"/>
    <property type="molecule type" value="Genomic_DNA"/>
</dbReference>
<evidence type="ECO:0000256" key="4">
    <source>
        <dbReference type="ARBA" id="ARBA00022840"/>
    </source>
</evidence>
<dbReference type="GO" id="GO:0005524">
    <property type="term" value="F:ATP binding"/>
    <property type="evidence" value="ECO:0007669"/>
    <property type="project" value="UniProtKB-KW"/>
</dbReference>
<evidence type="ECO:0000313" key="6">
    <source>
        <dbReference type="EMBL" id="PXX81173.1"/>
    </source>
</evidence>
<dbReference type="SMART" id="SM00382">
    <property type="entry name" value="AAA"/>
    <property type="match status" value="1"/>
</dbReference>
<dbReference type="InterPro" id="IPR027417">
    <property type="entry name" value="P-loop_NTPase"/>
</dbReference>
<dbReference type="InterPro" id="IPR003593">
    <property type="entry name" value="AAA+_ATPase"/>
</dbReference>
<name>A0A318L6R7_9NEIS</name>
<keyword evidence="1" id="KW-0813">Transport</keyword>
<feature type="domain" description="ABC transporter" evidence="5">
    <location>
        <begin position="6"/>
        <end position="243"/>
    </location>
</feature>
<keyword evidence="4 6" id="KW-0067">ATP-binding</keyword>
<keyword evidence="7" id="KW-1185">Reference proteome</keyword>
<accession>A0A318L6R7</accession>
<sequence>MSAPAVRLRGVSTRFGERVIHHQLDLDVQQGEVLALVGASGCGKTTLLRHMIGLTQPAAGVVEVLGVRVSPEQFLAQRGLRQRCGVLFQSGALFSALSVLENVALPLLERGGLGRADAAHIARCKLAQVGLAAEDGDKLPAQLSGGMIKRAALARALALDPELLFLDEPTAGLDPLGAQAFVALIAELRALHGLTAVMVTHELERVAPLLDRVAVLADRRVVAIGPLAAVRRADHPFIQAYFAAHDPQGENHGK</sequence>
<dbReference type="Gene3D" id="3.40.50.300">
    <property type="entry name" value="P-loop containing nucleotide triphosphate hydrolases"/>
    <property type="match status" value="1"/>
</dbReference>
<dbReference type="Proteomes" id="UP000247555">
    <property type="component" value="Unassembled WGS sequence"/>
</dbReference>